<reference evidence="1 2" key="1">
    <citation type="journal article" date="2018" name="Sci. Rep.">
        <title>Characterisation of pathogen-specific regions and novel effector candidates in Fusarium oxysporum f. sp. cepae.</title>
        <authorList>
            <person name="Armitage A.D."/>
            <person name="Taylor A."/>
            <person name="Sobczyk M.K."/>
            <person name="Baxter L."/>
            <person name="Greenfield B.P."/>
            <person name="Bates H.J."/>
            <person name="Wilson F."/>
            <person name="Jackson A.C."/>
            <person name="Ott S."/>
            <person name="Harrison R.J."/>
            <person name="Clarkson J.P."/>
        </authorList>
    </citation>
    <scope>NUCLEOTIDE SEQUENCE [LARGE SCALE GENOMIC DNA]</scope>
    <source>
        <strain evidence="1 2">Fo_A13</strain>
    </source>
</reference>
<dbReference type="AlphaFoldDB" id="A0A420MHY0"/>
<organism evidence="1 2">
    <name type="scientific">Fusarium oxysporum</name>
    <name type="common">Fusarium vascular wilt</name>
    <dbReference type="NCBI Taxonomy" id="5507"/>
    <lineage>
        <taxon>Eukaryota</taxon>
        <taxon>Fungi</taxon>
        <taxon>Dikarya</taxon>
        <taxon>Ascomycota</taxon>
        <taxon>Pezizomycotina</taxon>
        <taxon>Sordariomycetes</taxon>
        <taxon>Hypocreomycetidae</taxon>
        <taxon>Hypocreales</taxon>
        <taxon>Nectriaceae</taxon>
        <taxon>Fusarium</taxon>
        <taxon>Fusarium oxysporum species complex</taxon>
    </lineage>
</organism>
<dbReference type="Proteomes" id="UP000285084">
    <property type="component" value="Unassembled WGS sequence"/>
</dbReference>
<accession>A0A420MHY0</accession>
<proteinExistence type="predicted"/>
<evidence type="ECO:0000313" key="2">
    <source>
        <dbReference type="Proteomes" id="UP000285084"/>
    </source>
</evidence>
<protein>
    <submittedName>
        <fullName evidence="1">Uncharacterized protein</fullName>
    </submittedName>
</protein>
<dbReference type="EMBL" id="MRCX01000221">
    <property type="protein sequence ID" value="RKK67623.1"/>
    <property type="molecule type" value="Genomic_DNA"/>
</dbReference>
<comment type="caution">
    <text evidence="1">The sequence shown here is derived from an EMBL/GenBank/DDBJ whole genome shotgun (WGS) entry which is preliminary data.</text>
</comment>
<gene>
    <name evidence="1" type="ORF">BFJ69_g14340</name>
</gene>
<sequence>MTQQNKAHVMASISGLVSVKDKKEDAGSDGETKRWIVRGNDFVFTVRSCAPISSAKLGIDDTDQAKDHASTILSRPMQMKENETSPILSNLEVRVYRGDKWMTATSELTSR</sequence>
<name>A0A420MHY0_FUSOX</name>
<evidence type="ECO:0000313" key="1">
    <source>
        <dbReference type="EMBL" id="RKK67623.1"/>
    </source>
</evidence>